<organism evidence="1 2">
    <name type="scientific">Dubosiella newyorkensis</name>
    <dbReference type="NCBI Taxonomy" id="1862672"/>
    <lineage>
        <taxon>Bacteria</taxon>
        <taxon>Bacillati</taxon>
        <taxon>Bacillota</taxon>
        <taxon>Erysipelotrichia</taxon>
        <taxon>Erysipelotrichales</taxon>
        <taxon>Erysipelotrichaceae</taxon>
        <taxon>Dubosiella</taxon>
    </lineage>
</organism>
<proteinExistence type="predicted"/>
<dbReference type="RefSeq" id="WP_076342340.1">
    <property type="nucleotide sequence ID" value="NZ_CAJTMI010000022.1"/>
</dbReference>
<dbReference type="Pfam" id="PF04977">
    <property type="entry name" value="DivIC"/>
    <property type="match status" value="1"/>
</dbReference>
<dbReference type="AlphaFoldDB" id="A0A1U7NJQ7"/>
<dbReference type="OrthoDB" id="1652515at2"/>
<dbReference type="STRING" id="1862672.BO225_11345"/>
<gene>
    <name evidence="1" type="ORF">BO225_11345</name>
</gene>
<dbReference type="GeneID" id="78276523"/>
<comment type="caution">
    <text evidence="1">The sequence shown here is derived from an EMBL/GenBank/DDBJ whole genome shotgun (WGS) entry which is preliminary data.</text>
</comment>
<keyword evidence="2" id="KW-1185">Reference proteome</keyword>
<dbReference type="EMBL" id="MPKA01000139">
    <property type="protein sequence ID" value="OLU43855.1"/>
    <property type="molecule type" value="Genomic_DNA"/>
</dbReference>
<name>A0A1U7NJQ7_9FIRM</name>
<evidence type="ECO:0008006" key="3">
    <source>
        <dbReference type="Google" id="ProtNLM"/>
    </source>
</evidence>
<dbReference type="Proteomes" id="UP000186705">
    <property type="component" value="Unassembled WGS sequence"/>
</dbReference>
<evidence type="ECO:0000313" key="2">
    <source>
        <dbReference type="Proteomes" id="UP000186705"/>
    </source>
</evidence>
<sequence>MKQVKKRRKLAEPIRKLGSVLLLFVSGCFFYFGAKDISTTIALKESIQENLKESAELDSKKKELEATKENLSNPEYVEYIARGKYLVTKEGEQVFKFPSIDLQEGE</sequence>
<dbReference type="PROSITE" id="PS51257">
    <property type="entry name" value="PROKAR_LIPOPROTEIN"/>
    <property type="match status" value="1"/>
</dbReference>
<dbReference type="InterPro" id="IPR007060">
    <property type="entry name" value="FtsL/DivIC"/>
</dbReference>
<accession>A0A1U7NJQ7</accession>
<protein>
    <recommendedName>
        <fullName evidence="3">Septum formation initiator</fullName>
    </recommendedName>
</protein>
<reference evidence="1 2" key="1">
    <citation type="submission" date="2016-11" db="EMBL/GenBank/DDBJ databases">
        <title>Description of two novel members of the family Erysipelotrichaceae: Ileibacterium lipovorans gen. nov., sp. nov. and Dubosiella newyorkensis, gen. nov., sp. nov.</title>
        <authorList>
            <person name="Cox L.M."/>
            <person name="Sohn J."/>
            <person name="Tyrrell K.L."/>
            <person name="Citron D.M."/>
            <person name="Lawson P.A."/>
            <person name="Patel N.B."/>
            <person name="Iizumi T."/>
            <person name="Perez-Perez G.I."/>
            <person name="Goldstein E.J."/>
            <person name="Blaser M.J."/>
        </authorList>
    </citation>
    <scope>NUCLEOTIDE SEQUENCE [LARGE SCALE GENOMIC DNA]</scope>
    <source>
        <strain evidence="1 2">NYU-BL-A4</strain>
    </source>
</reference>
<evidence type="ECO:0000313" key="1">
    <source>
        <dbReference type="EMBL" id="OLU43855.1"/>
    </source>
</evidence>